<dbReference type="InterPro" id="IPR012337">
    <property type="entry name" value="RNaseH-like_sf"/>
</dbReference>
<proteinExistence type="predicted"/>
<dbReference type="InterPro" id="IPR043502">
    <property type="entry name" value="DNA/RNA_pol_sf"/>
</dbReference>
<dbReference type="GO" id="GO:0015074">
    <property type="term" value="P:DNA integration"/>
    <property type="evidence" value="ECO:0007669"/>
    <property type="project" value="InterPro"/>
</dbReference>
<dbReference type="PANTHER" id="PTHR42648">
    <property type="entry name" value="TRANSPOSASE, PUTATIVE-RELATED"/>
    <property type="match status" value="1"/>
</dbReference>
<sequence length="2011" mass="227921">MSNEVNHVGKAPMFNGTNYSTWKIKMSTHLKAMSFHIWSIVDVGFAITGTPLTEIDHRNLKLNAQAMNVLFNSLSQEEFDRVSNLETAYEIWNKLAEIHESTSEYKDAKLHFLKIQYETFSMLPHESVNDMYGRLNVIVNDLKGLGANYTNLEVAQKMLRALPEKYETLVTMLINSDMSRMTPASLLGKINTNDMYKLKKKEMEEASPSKKCIALQAEVEDKSKSKVNEVNKDLEEEIVLLARRFNDLLGRRKERGRGSNSNRRRNRRPNKTLSNLRCFECDSNEESSASSGSEEEGGDDASSKKKKMAVVAIKEAPSLFAPLCLMAKSPSKVTSLSDSESDDDCDDVSYDELVSMFEELHAYSEKEIIKFKTLKKDHASLEVLYEELKTSHERLTISHEKLKEAHDNLLSTTQHGALIDVGISCDLLDDSATCHIAHVASSSISTSCDDLMDMPNSSSSSCVSICDASLVVENNELKEQVAKLNKSLERCFKGKNTLDKILSEQQCILNKEGLGFILKKGKKPSHRATRFVKSNGKYCSKCREVGHLVNYRTGGSHWVLDSGCTQHMTGDRAMFTTFEVGGNEQEKVTFGDNSKGKVIGLGKIAISNDLSIDNVSLVKSLNFNLLSVAQICDLVLSCAFFPQEVIVSSLLDKSCVFKGFRYGNLYLGDFNSSEANLKTCLVAKTSLGWLWHRRLAHVGMNQLSKLSKRDLVVGLKDVKFEKDKLCSACQAGKQVACSHPTKSIMSTSRPLELLHMEFFGPTTYKSIGGNSHCLVIVDDYSRYTWMFFLHDKSIVAELFKKFAKRGQNEFNCTLVKIRSDNGSKFKNTNIEDYCDDLGIKHELSATYSPQQNGVVEMKNRTLIEMARTMLDEYGVSDSFWAEAINTACHATNRLYLHRLLKKTSYELIVGRKPNVAYFRVFGCKCYIYRKGVRLTKFESRCDEGFLLGYASNSKAYRVYNKNKGIVEETADVQFDETNGSQEGHENLDDVGDEGLMRAMKNMSIGDVKPIEVEDKPSTSTQDEPSTSATPSQAQVEVEEEKAQDLPMPPRIHTALSKDHPIDQVLGDISKGVQTRSRVASICEHYSFVSCLEPKHVDEALCDPDWINAMHKELNNFARNKVWTLVERLRDHNVIGTKWVFRNKQDENGLVVRNKARFVAQGFTQVEGLDFGETFAPVTRLEAICILLAFASCFNIKLFQMDVKSAFLNGEIAELVFVEQPPGFEDPKYPNHVYKLSKALYGLKQAPRAWYERLRDFLLSKDFKIGKVDTTLFTKIIGDDFFVCQIYVDDIIFGCTNEVFCKEFGDMMSREFEMSMIGELSFFHGLQIKQLKDGTFGLEDAKPIKTPMATNGHLDLDEGGKPVDLKLYRSMIGSLLYLTASRPDIMFSVCMCARFQAAPKECHLVAVKRILRYLKHSSTIGLWYPKGAKFKLVGYSDSDYAGCKVDRKSTSGSCQMLGRSLVSWSSKKQNFVALFIAEAEYVSAGSCCAQLLWMKQILLDYGISFTKTPLLCENDSAIKIANNPVQHSRTKHIDIRHHFLRDHVAKCDIVISHIRTEDQLADIFTKPLDETRFCKLRNELNLCLPALAMVIVSPRPIPSVRMRNKAEMSMFKVKMKIWKMFRVMRWKEVMMVMTMGVAMRPNDCNDPRFHTRFQKSVYEQVYANKAFAEHKWISWRHIGETPEFEDLQEMFRTVGIDRIVTMKQPFDEDLIRQFYATWMSGTLRCSINRREFKELLHIRFNNGDDLHDEHTHNPFSIDHFSQFYEEGGRHTYGKVAGLRALPSVINRIVRATILPRCGNNDDIRGVAWHVIDAILDGRRFDVINLIMKEIAISKGTIEQGIYYAPYIMRLIQSKLGQIGHNLKEHKEYKPRLQLSTPRAPCVRQPTFDQGASSSAAPPPPHGYDPSDFFHPQYAYFGMQPNEYFNPVLGAINTLSESIQRLSTGHEALHEDVRGLRTDVGNLNTSVGRLHTRVGVLDSRVQTLKSTQAFVYHRRRDAHHPSTSARPPSPPQE</sequence>
<dbReference type="GO" id="GO:0003676">
    <property type="term" value="F:nucleic acid binding"/>
    <property type="evidence" value="ECO:0007669"/>
    <property type="project" value="InterPro"/>
</dbReference>
<organism evidence="8 9">
    <name type="scientific">Oryza sativa subsp. japonica</name>
    <name type="common">Rice</name>
    <dbReference type="NCBI Taxonomy" id="39947"/>
    <lineage>
        <taxon>Eukaryota</taxon>
        <taxon>Viridiplantae</taxon>
        <taxon>Streptophyta</taxon>
        <taxon>Embryophyta</taxon>
        <taxon>Tracheophyta</taxon>
        <taxon>Spermatophyta</taxon>
        <taxon>Magnoliopsida</taxon>
        <taxon>Liliopsida</taxon>
        <taxon>Poales</taxon>
        <taxon>Poaceae</taxon>
        <taxon>BOP clade</taxon>
        <taxon>Oryzoideae</taxon>
        <taxon>Oryzeae</taxon>
        <taxon>Oryzinae</taxon>
        <taxon>Oryza</taxon>
        <taxon>Oryza sativa</taxon>
    </lineage>
</organism>
<keyword evidence="3" id="KW-0064">Aspartyl protease</keyword>
<dbReference type="InterPro" id="IPR054722">
    <property type="entry name" value="PolX-like_BBD"/>
</dbReference>
<feature type="region of interest" description="Disordered" evidence="6">
    <location>
        <begin position="1990"/>
        <end position="2011"/>
    </location>
</feature>
<evidence type="ECO:0000256" key="6">
    <source>
        <dbReference type="SAM" id="MobiDB-lite"/>
    </source>
</evidence>
<evidence type="ECO:0000256" key="2">
    <source>
        <dbReference type="ARBA" id="ARBA00022723"/>
    </source>
</evidence>
<accession>Q10PP0</accession>
<evidence type="ECO:0000313" key="9">
    <source>
        <dbReference type="Proteomes" id="UP000000763"/>
    </source>
</evidence>
<dbReference type="EMBL" id="AC104473">
    <property type="protein sequence ID" value="AAN60991.1"/>
    <property type="molecule type" value="Genomic_DNA"/>
</dbReference>
<keyword evidence="1" id="KW-0645">Protease</keyword>
<dbReference type="GO" id="GO:0046872">
    <property type="term" value="F:metal ion binding"/>
    <property type="evidence" value="ECO:0007669"/>
    <property type="project" value="UniProtKB-KW"/>
</dbReference>
<dbReference type="GO" id="GO:0004190">
    <property type="term" value="F:aspartic-type endopeptidase activity"/>
    <property type="evidence" value="ECO:0007669"/>
    <property type="project" value="UniProtKB-KW"/>
</dbReference>
<gene>
    <name evidence="8" type="ORF">OJ1626B05.6</name>
</gene>
<evidence type="ECO:0000256" key="5">
    <source>
        <dbReference type="SAM" id="Coils"/>
    </source>
</evidence>
<dbReference type="GO" id="GO:0006508">
    <property type="term" value="P:proteolysis"/>
    <property type="evidence" value="ECO:0007669"/>
    <property type="project" value="UniProtKB-KW"/>
</dbReference>
<evidence type="ECO:0000256" key="3">
    <source>
        <dbReference type="ARBA" id="ARBA00022750"/>
    </source>
</evidence>
<dbReference type="InterPro" id="IPR001584">
    <property type="entry name" value="Integrase_cat-core"/>
</dbReference>
<feature type="coiled-coil region" evidence="5">
    <location>
        <begin position="224"/>
        <end position="251"/>
    </location>
</feature>
<dbReference type="CDD" id="cd09272">
    <property type="entry name" value="RNase_HI_RT_Ty1"/>
    <property type="match status" value="1"/>
</dbReference>
<keyword evidence="2" id="KW-0479">Metal-binding</keyword>
<dbReference type="Pfam" id="PF25597">
    <property type="entry name" value="SH3_retrovirus"/>
    <property type="match status" value="1"/>
</dbReference>
<evidence type="ECO:0000256" key="4">
    <source>
        <dbReference type="ARBA" id="ARBA00022801"/>
    </source>
</evidence>
<reference evidence="9" key="2">
    <citation type="journal article" date="2008" name="Nucleic Acids Res.">
        <title>The rice annotation project database (RAP-DB): 2008 update.</title>
        <authorList>
            <consortium name="The rice annotation project (RAP)"/>
        </authorList>
    </citation>
    <scope>GENOME REANNOTATION</scope>
    <source>
        <strain evidence="9">cv. Nipponbare</strain>
    </source>
</reference>
<dbReference type="SUPFAM" id="SSF53098">
    <property type="entry name" value="Ribonuclease H-like"/>
    <property type="match status" value="1"/>
</dbReference>
<dbReference type="InterPro" id="IPR025724">
    <property type="entry name" value="GAG-pre-integrase_dom"/>
</dbReference>
<dbReference type="PANTHER" id="PTHR42648:SF21">
    <property type="entry name" value="CYSTEINE-RICH RLK (RECEPTOR-LIKE PROTEIN KINASE) 8"/>
    <property type="match status" value="1"/>
</dbReference>
<dbReference type="InterPro" id="IPR036397">
    <property type="entry name" value="RNaseH_sf"/>
</dbReference>
<evidence type="ECO:0000256" key="1">
    <source>
        <dbReference type="ARBA" id="ARBA00022670"/>
    </source>
</evidence>
<feature type="region of interest" description="Disordered" evidence="6">
    <location>
        <begin position="1882"/>
        <end position="1903"/>
    </location>
</feature>
<dbReference type="Gene3D" id="3.30.420.10">
    <property type="entry name" value="Ribonuclease H-like superfamily/Ribonuclease H"/>
    <property type="match status" value="1"/>
</dbReference>
<keyword evidence="5" id="KW-0175">Coiled coil</keyword>
<reference evidence="9" key="1">
    <citation type="journal article" date="2005" name="Nature">
        <title>The map-based sequence of the rice genome.</title>
        <authorList>
            <consortium name="International rice genome sequencing project (IRGSP)"/>
            <person name="Matsumoto T."/>
            <person name="Wu J."/>
            <person name="Kanamori H."/>
            <person name="Katayose Y."/>
            <person name="Fujisawa M."/>
            <person name="Namiki N."/>
            <person name="Mizuno H."/>
            <person name="Yamamoto K."/>
            <person name="Antonio B.A."/>
            <person name="Baba T."/>
            <person name="Sakata K."/>
            <person name="Nagamura Y."/>
            <person name="Aoki H."/>
            <person name="Arikawa K."/>
            <person name="Arita K."/>
            <person name="Bito T."/>
            <person name="Chiden Y."/>
            <person name="Fujitsuka N."/>
            <person name="Fukunaka R."/>
            <person name="Hamada M."/>
            <person name="Harada C."/>
            <person name="Hayashi A."/>
            <person name="Hijishita S."/>
            <person name="Honda M."/>
            <person name="Hosokawa S."/>
            <person name="Ichikawa Y."/>
            <person name="Idonuma A."/>
            <person name="Iijima M."/>
            <person name="Ikeda M."/>
            <person name="Ikeno M."/>
            <person name="Ito K."/>
            <person name="Ito S."/>
            <person name="Ito T."/>
            <person name="Ito Y."/>
            <person name="Ito Y."/>
            <person name="Iwabuchi A."/>
            <person name="Kamiya K."/>
            <person name="Karasawa W."/>
            <person name="Kurita K."/>
            <person name="Katagiri S."/>
            <person name="Kikuta A."/>
            <person name="Kobayashi H."/>
            <person name="Kobayashi N."/>
            <person name="Machita K."/>
            <person name="Maehara T."/>
            <person name="Masukawa M."/>
            <person name="Mizubayashi T."/>
            <person name="Mukai Y."/>
            <person name="Nagasaki H."/>
            <person name="Nagata Y."/>
            <person name="Naito S."/>
            <person name="Nakashima M."/>
            <person name="Nakama Y."/>
            <person name="Nakamichi Y."/>
            <person name="Nakamura M."/>
            <person name="Meguro A."/>
            <person name="Negishi M."/>
            <person name="Ohta I."/>
            <person name="Ohta T."/>
            <person name="Okamoto M."/>
            <person name="Ono N."/>
            <person name="Saji S."/>
            <person name="Sakaguchi M."/>
            <person name="Sakai K."/>
            <person name="Shibata M."/>
            <person name="Shimokawa T."/>
            <person name="Song J."/>
            <person name="Takazaki Y."/>
            <person name="Terasawa K."/>
            <person name="Tsugane M."/>
            <person name="Tsuji K."/>
            <person name="Ueda S."/>
            <person name="Waki K."/>
            <person name="Yamagata H."/>
            <person name="Yamamoto M."/>
            <person name="Yamamoto S."/>
            <person name="Yamane H."/>
            <person name="Yoshiki S."/>
            <person name="Yoshihara R."/>
            <person name="Yukawa K."/>
            <person name="Zhong H."/>
            <person name="Yano M."/>
            <person name="Yuan Q."/>
            <person name="Ouyang S."/>
            <person name="Liu J."/>
            <person name="Jones K.M."/>
            <person name="Gansberger K."/>
            <person name="Moffat K."/>
            <person name="Hill J."/>
            <person name="Bera J."/>
            <person name="Fadrosh D."/>
            <person name="Jin S."/>
            <person name="Johri S."/>
            <person name="Kim M."/>
            <person name="Overton L."/>
            <person name="Reardon M."/>
            <person name="Tsitrin T."/>
            <person name="Vuong H."/>
            <person name="Weaver B."/>
            <person name="Ciecko A."/>
            <person name="Tallon L."/>
            <person name="Jackson J."/>
            <person name="Pai G."/>
            <person name="Aken S.V."/>
            <person name="Utterback T."/>
            <person name="Reidmuller S."/>
            <person name="Feldblyum T."/>
            <person name="Hsiao J."/>
            <person name="Zismann V."/>
            <person name="Iobst S."/>
            <person name="de Vazeille A.R."/>
            <person name="Buell C.R."/>
            <person name="Ying K."/>
            <person name="Li Y."/>
            <person name="Lu T."/>
            <person name="Huang Y."/>
            <person name="Zhao Q."/>
            <person name="Feng Q."/>
            <person name="Zhang L."/>
            <person name="Zhu J."/>
            <person name="Weng Q."/>
            <person name="Mu J."/>
            <person name="Lu Y."/>
            <person name="Fan D."/>
            <person name="Liu Y."/>
            <person name="Guan J."/>
            <person name="Zhang Y."/>
            <person name="Yu S."/>
            <person name="Liu X."/>
            <person name="Zhang Y."/>
            <person name="Hong G."/>
            <person name="Han B."/>
            <person name="Choisne N."/>
            <person name="Demange N."/>
            <person name="Orjeda G."/>
            <person name="Samain S."/>
            <person name="Cattolico L."/>
            <person name="Pelletier E."/>
            <person name="Couloux A."/>
            <person name="Segurens B."/>
            <person name="Wincker P."/>
            <person name="D'Hont A."/>
            <person name="Scarpelli C."/>
            <person name="Weissenbach J."/>
            <person name="Salanoubat M."/>
            <person name="Quetier F."/>
            <person name="Yu Y."/>
            <person name="Kim H.R."/>
            <person name="Rambo T."/>
            <person name="Currie J."/>
            <person name="Collura K."/>
            <person name="Luo M."/>
            <person name="Yang T."/>
            <person name="Ammiraju J.S.S."/>
            <person name="Engler F."/>
            <person name="Soderlund C."/>
            <person name="Wing R.A."/>
            <person name="Palmer L.E."/>
            <person name="de la Bastide M."/>
            <person name="Spiegel L."/>
            <person name="Nascimento L."/>
            <person name="Zutavern T."/>
            <person name="O'Shaughnessy A."/>
            <person name="Dike S."/>
            <person name="Dedhia N."/>
            <person name="Preston R."/>
            <person name="Balija V."/>
            <person name="McCombie W.R."/>
            <person name="Chow T."/>
            <person name="Chen H."/>
            <person name="Chung M."/>
            <person name="Chen C."/>
            <person name="Shaw J."/>
            <person name="Wu H."/>
            <person name="Hsiao K."/>
            <person name="Chao Y."/>
            <person name="Chu M."/>
            <person name="Cheng C."/>
            <person name="Hour A."/>
            <person name="Lee P."/>
            <person name="Lin S."/>
            <person name="Lin Y."/>
            <person name="Liou J."/>
            <person name="Liu S."/>
            <person name="Hsing Y."/>
            <person name="Raghuvanshi S."/>
            <person name="Mohanty A."/>
            <person name="Bharti A.K."/>
            <person name="Gaur A."/>
            <person name="Gupta V."/>
            <person name="Kumar D."/>
            <person name="Ravi V."/>
            <person name="Vij S."/>
            <person name="Kapur A."/>
            <person name="Khurana P."/>
            <person name="Khurana P."/>
            <person name="Khurana J.P."/>
            <person name="Tyagi A.K."/>
            <person name="Gaikwad K."/>
            <person name="Singh A."/>
            <person name="Dalal V."/>
            <person name="Srivastava S."/>
            <person name="Dixit A."/>
            <person name="Pal A.K."/>
            <person name="Ghazi I.A."/>
            <person name="Yadav M."/>
            <person name="Pandit A."/>
            <person name="Bhargava A."/>
            <person name="Sureshbabu K."/>
            <person name="Batra K."/>
            <person name="Sharma T.R."/>
            <person name="Mohapatra T."/>
            <person name="Singh N.K."/>
            <person name="Messing J."/>
            <person name="Nelson A.B."/>
            <person name="Fuks G."/>
            <person name="Kavchok S."/>
            <person name="Keizer G."/>
            <person name="Linton E."/>
            <person name="Llaca V."/>
            <person name="Song R."/>
            <person name="Tanyolac B."/>
            <person name="Young S."/>
            <person name="Ho-Il K."/>
            <person name="Hahn J.H."/>
            <person name="Sangsakoo G."/>
            <person name="Vanavichit A."/>
            <person name="de Mattos Luiz.A.T."/>
            <person name="Zimmer P.D."/>
            <person name="Malone G."/>
            <person name="Dellagostin O."/>
            <person name="de Oliveira A.C."/>
            <person name="Bevan M."/>
            <person name="Bancroft I."/>
            <person name="Minx P."/>
            <person name="Cordum H."/>
            <person name="Wilson R."/>
            <person name="Cheng Z."/>
            <person name="Jin W."/>
            <person name="Jiang J."/>
            <person name="Leong S.A."/>
            <person name="Iwama H."/>
            <person name="Gojobori T."/>
            <person name="Itoh T."/>
            <person name="Niimura Y."/>
            <person name="Fujii Y."/>
            <person name="Habara T."/>
            <person name="Sakai H."/>
            <person name="Sato Y."/>
            <person name="Wilson G."/>
            <person name="Kumar K."/>
            <person name="McCouch S."/>
            <person name="Juretic N."/>
            <person name="Hoen D."/>
            <person name="Wright S."/>
            <person name="Bruskiewich R."/>
            <person name="Bureau T."/>
            <person name="Miyao A."/>
            <person name="Hirochika H."/>
            <person name="Nishikawa T."/>
            <person name="Kadowaki K."/>
            <person name="Sugiura M."/>
            <person name="Burr B."/>
            <person name="Sasaki T."/>
        </authorList>
    </citation>
    <scope>NUCLEOTIDE SEQUENCE [LARGE SCALE GENOMIC DNA]</scope>
    <source>
        <strain evidence="9">cv. Nipponbare</strain>
    </source>
</reference>
<dbReference type="InterPro" id="IPR013103">
    <property type="entry name" value="RVT_2"/>
</dbReference>
<dbReference type="Proteomes" id="UP000000763">
    <property type="component" value="Chromosome 3"/>
</dbReference>
<dbReference type="Pfam" id="PF07727">
    <property type="entry name" value="RVT_2"/>
    <property type="match status" value="1"/>
</dbReference>
<dbReference type="PROSITE" id="PS50994">
    <property type="entry name" value="INTEGRASE"/>
    <property type="match status" value="1"/>
</dbReference>
<dbReference type="Pfam" id="PF13976">
    <property type="entry name" value="gag_pre-integrs"/>
    <property type="match status" value="1"/>
</dbReference>
<keyword evidence="4" id="KW-0378">Hydrolase</keyword>
<feature type="region of interest" description="Disordered" evidence="6">
    <location>
        <begin position="283"/>
        <end position="304"/>
    </location>
</feature>
<dbReference type="SUPFAM" id="SSF56672">
    <property type="entry name" value="DNA/RNA polymerases"/>
    <property type="match status" value="1"/>
</dbReference>
<dbReference type="Pfam" id="PF22936">
    <property type="entry name" value="Pol_BBD"/>
    <property type="match status" value="1"/>
</dbReference>
<evidence type="ECO:0000313" key="8">
    <source>
        <dbReference type="EMBL" id="AAN60991.1"/>
    </source>
</evidence>
<feature type="domain" description="Integrase catalytic" evidence="7">
    <location>
        <begin position="746"/>
        <end position="912"/>
    </location>
</feature>
<protein>
    <submittedName>
        <fullName evidence="8">Zea mays retrotransposon Opie-2</fullName>
    </submittedName>
</protein>
<feature type="region of interest" description="Disordered" evidence="6">
    <location>
        <begin position="1006"/>
        <end position="1045"/>
    </location>
</feature>
<feature type="compositionally biased region" description="Polar residues" evidence="6">
    <location>
        <begin position="1017"/>
        <end position="1034"/>
    </location>
</feature>
<dbReference type="InterPro" id="IPR039537">
    <property type="entry name" value="Retrotran_Ty1/copia-like"/>
</dbReference>
<dbReference type="InterPro" id="IPR057670">
    <property type="entry name" value="SH3_retrovirus"/>
</dbReference>
<evidence type="ECO:0000259" key="7">
    <source>
        <dbReference type="PROSITE" id="PS50994"/>
    </source>
</evidence>
<dbReference type="Pfam" id="PF14223">
    <property type="entry name" value="Retrotran_gag_2"/>
    <property type="match status" value="1"/>
</dbReference>
<name>Q10PP0_ORYSJ</name>
<dbReference type="Pfam" id="PF00665">
    <property type="entry name" value="rve"/>
    <property type="match status" value="1"/>
</dbReference>